<reference evidence="1 2" key="1">
    <citation type="submission" date="2014-04" db="EMBL/GenBank/DDBJ databases">
        <authorList>
            <consortium name="DOE Joint Genome Institute"/>
            <person name="Kuo A."/>
            <person name="Kohler A."/>
            <person name="Nagy L.G."/>
            <person name="Floudas D."/>
            <person name="Copeland A."/>
            <person name="Barry K.W."/>
            <person name="Cichocki N."/>
            <person name="Veneault-Fourrey C."/>
            <person name="LaButti K."/>
            <person name="Lindquist E.A."/>
            <person name="Lipzen A."/>
            <person name="Lundell T."/>
            <person name="Morin E."/>
            <person name="Murat C."/>
            <person name="Sun H."/>
            <person name="Tunlid A."/>
            <person name="Henrissat B."/>
            <person name="Grigoriev I.V."/>
            <person name="Hibbett D.S."/>
            <person name="Martin F."/>
            <person name="Nordberg H.P."/>
            <person name="Cantor M.N."/>
            <person name="Hua S.X."/>
        </authorList>
    </citation>
    <scope>NUCLEOTIDE SEQUENCE [LARGE SCALE GENOMIC DNA]</scope>
    <source>
        <strain evidence="1 2">LaAM-08-1</strain>
    </source>
</reference>
<reference evidence="2" key="2">
    <citation type="submission" date="2015-01" db="EMBL/GenBank/DDBJ databases">
        <title>Evolutionary Origins and Diversification of the Mycorrhizal Mutualists.</title>
        <authorList>
            <consortium name="DOE Joint Genome Institute"/>
            <consortium name="Mycorrhizal Genomics Consortium"/>
            <person name="Kohler A."/>
            <person name="Kuo A."/>
            <person name="Nagy L.G."/>
            <person name="Floudas D."/>
            <person name="Copeland A."/>
            <person name="Barry K.W."/>
            <person name="Cichocki N."/>
            <person name="Veneault-Fourrey C."/>
            <person name="LaButti K."/>
            <person name="Lindquist E.A."/>
            <person name="Lipzen A."/>
            <person name="Lundell T."/>
            <person name="Morin E."/>
            <person name="Murat C."/>
            <person name="Riley R."/>
            <person name="Ohm R."/>
            <person name="Sun H."/>
            <person name="Tunlid A."/>
            <person name="Henrissat B."/>
            <person name="Grigoriev I.V."/>
            <person name="Hibbett D.S."/>
            <person name="Martin F."/>
        </authorList>
    </citation>
    <scope>NUCLEOTIDE SEQUENCE [LARGE SCALE GENOMIC DNA]</scope>
    <source>
        <strain evidence="2">LaAM-08-1</strain>
    </source>
</reference>
<name>A0A0C9YCH1_9AGAR</name>
<accession>A0A0C9YCH1</accession>
<gene>
    <name evidence="1" type="ORF">K443DRAFT_674735</name>
</gene>
<sequence>MDVAVVHVHGFHPSSITTPFLSAHRQNCIINLYFHLSPRCSSTHMNSRSGALRTFLGTGEVESLEADACAGWREGGATRST</sequence>
<evidence type="ECO:0000313" key="2">
    <source>
        <dbReference type="Proteomes" id="UP000054477"/>
    </source>
</evidence>
<dbReference type="AlphaFoldDB" id="A0A0C9YCH1"/>
<dbReference type="EMBL" id="KN838556">
    <property type="protein sequence ID" value="KIK05893.1"/>
    <property type="molecule type" value="Genomic_DNA"/>
</dbReference>
<proteinExistence type="predicted"/>
<keyword evidence="2" id="KW-1185">Reference proteome</keyword>
<organism evidence="1 2">
    <name type="scientific">Laccaria amethystina LaAM-08-1</name>
    <dbReference type="NCBI Taxonomy" id="1095629"/>
    <lineage>
        <taxon>Eukaryota</taxon>
        <taxon>Fungi</taxon>
        <taxon>Dikarya</taxon>
        <taxon>Basidiomycota</taxon>
        <taxon>Agaricomycotina</taxon>
        <taxon>Agaricomycetes</taxon>
        <taxon>Agaricomycetidae</taxon>
        <taxon>Agaricales</taxon>
        <taxon>Agaricineae</taxon>
        <taxon>Hydnangiaceae</taxon>
        <taxon>Laccaria</taxon>
    </lineage>
</organism>
<dbReference type="Proteomes" id="UP000054477">
    <property type="component" value="Unassembled WGS sequence"/>
</dbReference>
<evidence type="ECO:0000313" key="1">
    <source>
        <dbReference type="EMBL" id="KIK05893.1"/>
    </source>
</evidence>
<dbReference type="HOGENOM" id="CLU_2574222_0_0_1"/>
<protein>
    <submittedName>
        <fullName evidence="1">Uncharacterized protein</fullName>
    </submittedName>
</protein>